<proteinExistence type="predicted"/>
<dbReference type="Proteomes" id="UP000829196">
    <property type="component" value="Unassembled WGS sequence"/>
</dbReference>
<dbReference type="EMBL" id="JAGYWB010000009">
    <property type="protein sequence ID" value="KAI0511460.1"/>
    <property type="molecule type" value="Genomic_DNA"/>
</dbReference>
<protein>
    <submittedName>
        <fullName evidence="1">Uncharacterized protein</fullName>
    </submittedName>
</protein>
<dbReference type="AlphaFoldDB" id="A0A8T3BGP0"/>
<evidence type="ECO:0000313" key="1">
    <source>
        <dbReference type="EMBL" id="KAI0511460.1"/>
    </source>
</evidence>
<evidence type="ECO:0000313" key="2">
    <source>
        <dbReference type="Proteomes" id="UP000829196"/>
    </source>
</evidence>
<reference evidence="1" key="1">
    <citation type="journal article" date="2022" name="Front. Genet.">
        <title>Chromosome-Scale Assembly of the Dendrobium nobile Genome Provides Insights Into the Molecular Mechanism of the Biosynthesis of the Medicinal Active Ingredient of Dendrobium.</title>
        <authorList>
            <person name="Xu Q."/>
            <person name="Niu S.-C."/>
            <person name="Li K.-L."/>
            <person name="Zheng P.-J."/>
            <person name="Zhang X.-J."/>
            <person name="Jia Y."/>
            <person name="Liu Y."/>
            <person name="Niu Y.-X."/>
            <person name="Yu L.-H."/>
            <person name="Chen D.-F."/>
            <person name="Zhang G.-Q."/>
        </authorList>
    </citation>
    <scope>NUCLEOTIDE SEQUENCE</scope>
    <source>
        <tissue evidence="1">Leaf</tissue>
    </source>
</reference>
<keyword evidence="2" id="KW-1185">Reference proteome</keyword>
<name>A0A8T3BGP0_DENNO</name>
<sequence length="98" mass="11584">MAKAKSRQQIIYHQIQQIIYHQIQQIDFSILPYHLQPSKHFVNGKKLRYPSYASEQKTRFSISGEKSCKTCSEAAQIKYRFKYAILRPSICKKCDRIT</sequence>
<gene>
    <name evidence="1" type="ORF">KFK09_012090</name>
</gene>
<accession>A0A8T3BGP0</accession>
<organism evidence="1 2">
    <name type="scientific">Dendrobium nobile</name>
    <name type="common">Orchid</name>
    <dbReference type="NCBI Taxonomy" id="94219"/>
    <lineage>
        <taxon>Eukaryota</taxon>
        <taxon>Viridiplantae</taxon>
        <taxon>Streptophyta</taxon>
        <taxon>Embryophyta</taxon>
        <taxon>Tracheophyta</taxon>
        <taxon>Spermatophyta</taxon>
        <taxon>Magnoliopsida</taxon>
        <taxon>Liliopsida</taxon>
        <taxon>Asparagales</taxon>
        <taxon>Orchidaceae</taxon>
        <taxon>Epidendroideae</taxon>
        <taxon>Malaxideae</taxon>
        <taxon>Dendrobiinae</taxon>
        <taxon>Dendrobium</taxon>
    </lineage>
</organism>
<comment type="caution">
    <text evidence="1">The sequence shown here is derived from an EMBL/GenBank/DDBJ whole genome shotgun (WGS) entry which is preliminary data.</text>
</comment>